<dbReference type="EMBL" id="AWUE01019296">
    <property type="protein sequence ID" value="OMO74502.1"/>
    <property type="molecule type" value="Genomic_DNA"/>
</dbReference>
<sequence length="46" mass="5418">MEEEKKIMCPYGKARLEGMGIDDFNYRVPNTKCLKRRGNHQRSEGM</sequence>
<accession>A0A1R3HVX6</accession>
<protein>
    <submittedName>
        <fullName evidence="1">Uncharacterized protein</fullName>
    </submittedName>
</protein>
<dbReference type="AlphaFoldDB" id="A0A1R3HVX6"/>
<keyword evidence="2" id="KW-1185">Reference proteome</keyword>
<evidence type="ECO:0000313" key="1">
    <source>
        <dbReference type="EMBL" id="OMO74502.1"/>
    </source>
</evidence>
<proteinExistence type="predicted"/>
<gene>
    <name evidence="1" type="ORF">COLO4_26602</name>
</gene>
<evidence type="ECO:0000313" key="2">
    <source>
        <dbReference type="Proteomes" id="UP000187203"/>
    </source>
</evidence>
<name>A0A1R3HVX6_9ROSI</name>
<reference evidence="2" key="1">
    <citation type="submission" date="2013-09" db="EMBL/GenBank/DDBJ databases">
        <title>Corchorus olitorius genome sequencing.</title>
        <authorList>
            <person name="Alam M."/>
            <person name="Haque M.S."/>
            <person name="Islam M.S."/>
            <person name="Emdad E.M."/>
            <person name="Islam M.M."/>
            <person name="Ahmed B."/>
            <person name="Halim A."/>
            <person name="Hossen Q.M.M."/>
            <person name="Hossain M.Z."/>
            <person name="Ahmed R."/>
            <person name="Khan M.M."/>
            <person name="Islam R."/>
            <person name="Rashid M.M."/>
            <person name="Khan S.A."/>
            <person name="Rahman M.S."/>
            <person name="Alam M."/>
            <person name="Yahiya A.S."/>
            <person name="Khan M.S."/>
            <person name="Azam M.S."/>
            <person name="Haque T."/>
            <person name="Lashkar M.Z.H."/>
            <person name="Akhand A.I."/>
            <person name="Morshed G."/>
            <person name="Roy S."/>
            <person name="Uddin K.S."/>
            <person name="Rabeya T."/>
            <person name="Hossain A.S."/>
            <person name="Chowdhury A."/>
            <person name="Snigdha A.R."/>
            <person name="Mortoza M.S."/>
            <person name="Matin S.A."/>
            <person name="Hoque S.M.E."/>
            <person name="Islam M.K."/>
            <person name="Roy D.K."/>
            <person name="Haider R."/>
            <person name="Moosa M.M."/>
            <person name="Elias S.M."/>
            <person name="Hasan A.M."/>
            <person name="Jahan S."/>
            <person name="Shafiuddin M."/>
            <person name="Mahmood N."/>
            <person name="Shommy N.S."/>
        </authorList>
    </citation>
    <scope>NUCLEOTIDE SEQUENCE [LARGE SCALE GENOMIC DNA]</scope>
    <source>
        <strain evidence="2">cv. O-4</strain>
    </source>
</reference>
<dbReference type="Proteomes" id="UP000187203">
    <property type="component" value="Unassembled WGS sequence"/>
</dbReference>
<organism evidence="1 2">
    <name type="scientific">Corchorus olitorius</name>
    <dbReference type="NCBI Taxonomy" id="93759"/>
    <lineage>
        <taxon>Eukaryota</taxon>
        <taxon>Viridiplantae</taxon>
        <taxon>Streptophyta</taxon>
        <taxon>Embryophyta</taxon>
        <taxon>Tracheophyta</taxon>
        <taxon>Spermatophyta</taxon>
        <taxon>Magnoliopsida</taxon>
        <taxon>eudicotyledons</taxon>
        <taxon>Gunneridae</taxon>
        <taxon>Pentapetalae</taxon>
        <taxon>rosids</taxon>
        <taxon>malvids</taxon>
        <taxon>Malvales</taxon>
        <taxon>Malvaceae</taxon>
        <taxon>Grewioideae</taxon>
        <taxon>Apeibeae</taxon>
        <taxon>Corchorus</taxon>
    </lineage>
</organism>
<comment type="caution">
    <text evidence="1">The sequence shown here is derived from an EMBL/GenBank/DDBJ whole genome shotgun (WGS) entry which is preliminary data.</text>
</comment>